<evidence type="ECO:0000256" key="4">
    <source>
        <dbReference type="ARBA" id="ARBA00004763"/>
    </source>
</evidence>
<dbReference type="InterPro" id="IPR045031">
    <property type="entry name" value="DHP_synth-like"/>
</dbReference>
<dbReference type="InterPro" id="IPR000489">
    <property type="entry name" value="Pterin-binding_dom"/>
</dbReference>
<feature type="domain" description="Pterin-binding" evidence="10">
    <location>
        <begin position="1"/>
        <end position="257"/>
    </location>
</feature>
<comment type="caution">
    <text evidence="11">The sequence shown here is derived from an EMBL/GenBank/DDBJ whole genome shotgun (WGS) entry which is preliminary data.</text>
</comment>
<evidence type="ECO:0000256" key="3">
    <source>
        <dbReference type="ARBA" id="ARBA00001946"/>
    </source>
</evidence>
<gene>
    <name evidence="11" type="ORF">AAHA92_19028</name>
</gene>
<dbReference type="Proteomes" id="UP001567538">
    <property type="component" value="Unassembled WGS sequence"/>
</dbReference>
<proteinExistence type="predicted"/>
<dbReference type="InterPro" id="IPR006390">
    <property type="entry name" value="DHP_synth_dom"/>
</dbReference>
<dbReference type="EC" id="2.5.1.15" evidence="5"/>
<accession>A0ABD1H6T6</accession>
<reference evidence="11 12" key="1">
    <citation type="submission" date="2024-06" db="EMBL/GenBank/DDBJ databases">
        <title>A chromosome level genome sequence of Diviner's sage (Salvia divinorum).</title>
        <authorList>
            <person name="Ford S.A."/>
            <person name="Ro D.-K."/>
            <person name="Ness R.W."/>
            <person name="Phillips M.A."/>
        </authorList>
    </citation>
    <scope>NUCLEOTIDE SEQUENCE [LARGE SCALE GENOMIC DNA]</scope>
    <source>
        <strain evidence="11">SAF-2024a</strain>
        <tissue evidence="11">Leaf</tissue>
    </source>
</reference>
<dbReference type="GO" id="GO:0004156">
    <property type="term" value="F:dihydropteroate synthase activity"/>
    <property type="evidence" value="ECO:0007669"/>
    <property type="project" value="UniProtKB-EC"/>
</dbReference>
<dbReference type="PANTHER" id="PTHR20941:SF1">
    <property type="entry name" value="FOLIC ACID SYNTHESIS PROTEIN FOL1"/>
    <property type="match status" value="1"/>
</dbReference>
<dbReference type="CDD" id="cd00739">
    <property type="entry name" value="DHPS"/>
    <property type="match status" value="1"/>
</dbReference>
<comment type="catalytic activity">
    <reaction evidence="1">
        <text>(7,8-dihydropterin-6-yl)methyl diphosphate + 4-aminobenzoate = 7,8-dihydropteroate + diphosphate</text>
        <dbReference type="Rhea" id="RHEA:19949"/>
        <dbReference type="ChEBI" id="CHEBI:17836"/>
        <dbReference type="ChEBI" id="CHEBI:17839"/>
        <dbReference type="ChEBI" id="CHEBI:33019"/>
        <dbReference type="ChEBI" id="CHEBI:72950"/>
        <dbReference type="EC" id="2.5.1.15"/>
    </reaction>
</comment>
<evidence type="ECO:0000256" key="1">
    <source>
        <dbReference type="ARBA" id="ARBA00000012"/>
    </source>
</evidence>
<dbReference type="SUPFAM" id="SSF51717">
    <property type="entry name" value="Dihydropteroate synthetase-like"/>
    <property type="match status" value="1"/>
</dbReference>
<keyword evidence="12" id="KW-1185">Reference proteome</keyword>
<dbReference type="AlphaFoldDB" id="A0ABD1H6T6"/>
<dbReference type="PROSITE" id="PS50972">
    <property type="entry name" value="PTERIN_BINDING"/>
    <property type="match status" value="1"/>
</dbReference>
<dbReference type="PROSITE" id="PS00793">
    <property type="entry name" value="DHPS_2"/>
    <property type="match status" value="1"/>
</dbReference>
<sequence>MGKFLSVESAVSRVRSMLAEGADIVDLGAQSTRPMASKQSPEQELDRLIPVLEAVRDMPEMEGKLISVDTFHSQVALEAVGKGAHLVNDVSGGKLDAKMHHVVASLGIPYIVMHMRGDPSTMQNRENLVYDDVCSDVASALCTRVRDAELSGVPAWKMIVDPGIGFSKNTEKNLDILMGLPAIRSEIGKKSLALAHATLLVGPSRKRFLGEVCGRPVAGERDPATVAAVTAAVLSGANIVRVHNLPAFLPNPRRVLLPSPLFLHATSAVYNLDDVDEASDESNGEVELIDSWEEEDEAEPEVWFDDVCYLAGQLKIT</sequence>
<dbReference type="InterPro" id="IPR011005">
    <property type="entry name" value="Dihydropteroate_synth-like_sf"/>
</dbReference>
<evidence type="ECO:0000313" key="11">
    <source>
        <dbReference type="EMBL" id="KAL1551148.1"/>
    </source>
</evidence>
<evidence type="ECO:0000256" key="8">
    <source>
        <dbReference type="ARBA" id="ARBA00022842"/>
    </source>
</evidence>
<dbReference type="GO" id="GO:0003848">
    <property type="term" value="F:2-amino-4-hydroxy-6-hydroxymethyldihydropteridine diphosphokinase activity"/>
    <property type="evidence" value="ECO:0007669"/>
    <property type="project" value="UniProtKB-EC"/>
</dbReference>
<keyword evidence="6" id="KW-0808">Transferase</keyword>
<evidence type="ECO:0000256" key="6">
    <source>
        <dbReference type="ARBA" id="ARBA00022679"/>
    </source>
</evidence>
<name>A0ABD1H6T6_SALDI</name>
<evidence type="ECO:0000256" key="7">
    <source>
        <dbReference type="ARBA" id="ARBA00022723"/>
    </source>
</evidence>
<dbReference type="EMBL" id="JBEAFC010000007">
    <property type="protein sequence ID" value="KAL1551148.1"/>
    <property type="molecule type" value="Genomic_DNA"/>
</dbReference>
<evidence type="ECO:0000313" key="12">
    <source>
        <dbReference type="Proteomes" id="UP001567538"/>
    </source>
</evidence>
<dbReference type="GO" id="GO:0046656">
    <property type="term" value="P:folic acid biosynthetic process"/>
    <property type="evidence" value="ECO:0007669"/>
    <property type="project" value="UniProtKB-KW"/>
</dbReference>
<keyword evidence="9" id="KW-0289">Folate biosynthesis</keyword>
<protein>
    <recommendedName>
        <fullName evidence="5">dihydropteroate synthase</fullName>
        <ecNumber evidence="5">2.5.1.15</ecNumber>
    </recommendedName>
</protein>
<evidence type="ECO:0000256" key="5">
    <source>
        <dbReference type="ARBA" id="ARBA00012458"/>
    </source>
</evidence>
<dbReference type="GO" id="GO:0046872">
    <property type="term" value="F:metal ion binding"/>
    <property type="evidence" value="ECO:0007669"/>
    <property type="project" value="UniProtKB-KW"/>
</dbReference>
<evidence type="ECO:0000256" key="9">
    <source>
        <dbReference type="ARBA" id="ARBA00022909"/>
    </source>
</evidence>
<keyword evidence="8" id="KW-0460">Magnesium</keyword>
<comment type="cofactor">
    <cofactor evidence="3">
        <name>Mg(2+)</name>
        <dbReference type="ChEBI" id="CHEBI:18420"/>
    </cofactor>
</comment>
<dbReference type="NCBIfam" id="TIGR01496">
    <property type="entry name" value="DHPS"/>
    <property type="match status" value="1"/>
</dbReference>
<evidence type="ECO:0000256" key="2">
    <source>
        <dbReference type="ARBA" id="ARBA00000198"/>
    </source>
</evidence>
<dbReference type="Gene3D" id="3.20.20.20">
    <property type="entry name" value="Dihydropteroate synthase-like"/>
    <property type="match status" value="1"/>
</dbReference>
<keyword evidence="7" id="KW-0479">Metal-binding</keyword>
<organism evidence="11 12">
    <name type="scientific">Salvia divinorum</name>
    <name type="common">Maria pastora</name>
    <name type="synonym">Diviner's sage</name>
    <dbReference type="NCBI Taxonomy" id="28513"/>
    <lineage>
        <taxon>Eukaryota</taxon>
        <taxon>Viridiplantae</taxon>
        <taxon>Streptophyta</taxon>
        <taxon>Embryophyta</taxon>
        <taxon>Tracheophyta</taxon>
        <taxon>Spermatophyta</taxon>
        <taxon>Magnoliopsida</taxon>
        <taxon>eudicotyledons</taxon>
        <taxon>Gunneridae</taxon>
        <taxon>Pentapetalae</taxon>
        <taxon>asterids</taxon>
        <taxon>lamiids</taxon>
        <taxon>Lamiales</taxon>
        <taxon>Lamiaceae</taxon>
        <taxon>Nepetoideae</taxon>
        <taxon>Mentheae</taxon>
        <taxon>Salviinae</taxon>
        <taxon>Salvia</taxon>
        <taxon>Salvia subgen. Calosphace</taxon>
    </lineage>
</organism>
<evidence type="ECO:0000259" key="10">
    <source>
        <dbReference type="PROSITE" id="PS50972"/>
    </source>
</evidence>
<dbReference type="Pfam" id="PF00809">
    <property type="entry name" value="Pterin_bind"/>
    <property type="match status" value="1"/>
</dbReference>
<comment type="pathway">
    <text evidence="4">Cofactor biosynthesis; tetrahydrofolate biosynthesis; 7,8-dihydrofolate from 2-amino-4-hydroxy-6-hydroxymethyl-7,8-dihydropteridine diphosphate and 4-aminobenzoate: step 1/2.</text>
</comment>
<comment type="catalytic activity">
    <reaction evidence="2">
        <text>6-hydroxymethyl-7,8-dihydropterin + ATP = (7,8-dihydropterin-6-yl)methyl diphosphate + AMP + H(+)</text>
        <dbReference type="Rhea" id="RHEA:11412"/>
        <dbReference type="ChEBI" id="CHEBI:15378"/>
        <dbReference type="ChEBI" id="CHEBI:30616"/>
        <dbReference type="ChEBI" id="CHEBI:44841"/>
        <dbReference type="ChEBI" id="CHEBI:72950"/>
        <dbReference type="ChEBI" id="CHEBI:456215"/>
        <dbReference type="EC" id="2.7.6.3"/>
    </reaction>
</comment>
<dbReference type="PANTHER" id="PTHR20941">
    <property type="entry name" value="FOLATE SYNTHESIS PROTEINS"/>
    <property type="match status" value="1"/>
</dbReference>